<feature type="domain" description="STAS" evidence="1">
    <location>
        <begin position="1"/>
        <end position="97"/>
    </location>
</feature>
<dbReference type="Gene3D" id="3.30.750.24">
    <property type="entry name" value="STAS domain"/>
    <property type="match status" value="1"/>
</dbReference>
<dbReference type="InterPro" id="IPR058548">
    <property type="entry name" value="MlaB-like_STAS"/>
</dbReference>
<organism evidence="2 3">
    <name type="scientific">Methylomonas subterranea</name>
    <dbReference type="NCBI Taxonomy" id="2952225"/>
    <lineage>
        <taxon>Bacteria</taxon>
        <taxon>Pseudomonadati</taxon>
        <taxon>Pseudomonadota</taxon>
        <taxon>Gammaproteobacteria</taxon>
        <taxon>Methylococcales</taxon>
        <taxon>Methylococcaceae</taxon>
        <taxon>Methylomonas</taxon>
    </lineage>
</organism>
<protein>
    <submittedName>
        <fullName evidence="2">STAS domain-containing protein</fullName>
    </submittedName>
</protein>
<dbReference type="PANTHER" id="PTHR35849">
    <property type="entry name" value="BLR2341 PROTEIN"/>
    <property type="match status" value="1"/>
</dbReference>
<dbReference type="InterPro" id="IPR052746">
    <property type="entry name" value="MlaB_ABC_Transporter"/>
</dbReference>
<reference evidence="2 3" key="1">
    <citation type="submission" date="2022-07" db="EMBL/GenBank/DDBJ databases">
        <title>Methylomonas rivi sp. nov., Methylomonas rosea sp. nov., Methylomonas aureus sp. nov. and Methylomonas subterranea sp. nov., four novel methanotrophs isolated from a freshwater creek and the deep terrestrial subsurface.</title>
        <authorList>
            <person name="Abin C."/>
            <person name="Sankaranarayanan K."/>
            <person name="Garner C."/>
            <person name="Sindelar R."/>
            <person name="Kotary K."/>
            <person name="Garner R."/>
            <person name="Barclay S."/>
            <person name="Lawson P."/>
            <person name="Krumholz L."/>
        </authorList>
    </citation>
    <scope>NUCLEOTIDE SEQUENCE [LARGE SCALE GENOMIC DNA]</scope>
    <source>
        <strain evidence="2 3">SURF-2</strain>
    </source>
</reference>
<dbReference type="InterPro" id="IPR002645">
    <property type="entry name" value="STAS_dom"/>
</dbReference>
<dbReference type="SUPFAM" id="SSF52091">
    <property type="entry name" value="SpoIIaa-like"/>
    <property type="match status" value="1"/>
</dbReference>
<proteinExistence type="predicted"/>
<gene>
    <name evidence="2" type="ORF">NP590_07640</name>
</gene>
<dbReference type="InterPro" id="IPR036513">
    <property type="entry name" value="STAS_dom_sf"/>
</dbReference>
<dbReference type="CDD" id="cd07043">
    <property type="entry name" value="STAS_anti-anti-sigma_factors"/>
    <property type="match status" value="1"/>
</dbReference>
<dbReference type="EMBL" id="JANIBJ010000011">
    <property type="protein sequence ID" value="MCQ8103972.1"/>
    <property type="molecule type" value="Genomic_DNA"/>
</dbReference>
<dbReference type="Pfam" id="PF13466">
    <property type="entry name" value="STAS_2"/>
    <property type="match status" value="1"/>
</dbReference>
<comment type="caution">
    <text evidence="2">The sequence shown here is derived from an EMBL/GenBank/DDBJ whole genome shotgun (WGS) entry which is preliminary data.</text>
</comment>
<sequence>MKTLVLEDELTIFSASEQKNRLLAFLESDHELEINLSKVDEIDTAGLQLLILIKREAALHGKALRFILHSKAVLEILELANLTTAFGDQVILPHNEE</sequence>
<accession>A0ABT1TES2</accession>
<dbReference type="RefSeq" id="WP_256601724.1">
    <property type="nucleotide sequence ID" value="NZ_JANIBJ010000011.1"/>
</dbReference>
<evidence type="ECO:0000259" key="1">
    <source>
        <dbReference type="PROSITE" id="PS50801"/>
    </source>
</evidence>
<dbReference type="Proteomes" id="UP001524499">
    <property type="component" value="Unassembled WGS sequence"/>
</dbReference>
<dbReference type="PROSITE" id="PS50801">
    <property type="entry name" value="STAS"/>
    <property type="match status" value="1"/>
</dbReference>
<keyword evidence="3" id="KW-1185">Reference proteome</keyword>
<evidence type="ECO:0000313" key="3">
    <source>
        <dbReference type="Proteomes" id="UP001524499"/>
    </source>
</evidence>
<dbReference type="PANTHER" id="PTHR35849:SF2">
    <property type="entry name" value="BLR2341 PROTEIN"/>
    <property type="match status" value="1"/>
</dbReference>
<name>A0ABT1TES2_9GAMM</name>
<evidence type="ECO:0000313" key="2">
    <source>
        <dbReference type="EMBL" id="MCQ8103972.1"/>
    </source>
</evidence>